<comment type="similarity">
    <text evidence="2">Belongs to the TspO/BZRP family.</text>
</comment>
<keyword evidence="8" id="KW-1185">Reference proteome</keyword>
<dbReference type="PANTHER" id="PTHR10057">
    <property type="entry name" value="PERIPHERAL-TYPE BENZODIAZEPINE RECEPTOR"/>
    <property type="match status" value="1"/>
</dbReference>
<evidence type="ECO:0000313" key="7">
    <source>
        <dbReference type="EMBL" id="SDL14163.1"/>
    </source>
</evidence>
<dbReference type="OrthoDB" id="9795496at2"/>
<sequence length="177" mass="19143">MLRKNKHKSRTKGAAPEPKVVPFLGSTAAVIATALAGSVATDPKSAWYRSLDKPKWQPPGGLFPVVWTGLYTSIAVVAGKVLADAERRHDDERVRQYKRALALNLLLNAGWSFAFFKFKKLGLAAVVAGALSASSTGLMKESGKTDPKLGKALLPYAAWTTFATALSTEIWTRNRQS</sequence>
<dbReference type="AlphaFoldDB" id="A0A1G9HNS0"/>
<evidence type="ECO:0000256" key="5">
    <source>
        <dbReference type="ARBA" id="ARBA00023136"/>
    </source>
</evidence>
<dbReference type="STRING" id="686624.SAMN04488242_0412"/>
<proteinExistence type="inferred from homology"/>
<dbReference type="GO" id="GO:0033013">
    <property type="term" value="P:tetrapyrrole metabolic process"/>
    <property type="evidence" value="ECO:0007669"/>
    <property type="project" value="UniProtKB-ARBA"/>
</dbReference>
<evidence type="ECO:0000256" key="6">
    <source>
        <dbReference type="SAM" id="Phobius"/>
    </source>
</evidence>
<keyword evidence="4 6" id="KW-1133">Transmembrane helix</keyword>
<dbReference type="InterPro" id="IPR004307">
    <property type="entry name" value="TspO_MBR"/>
</dbReference>
<feature type="transmembrane region" description="Helical" evidence="6">
    <location>
        <begin position="61"/>
        <end position="79"/>
    </location>
</feature>
<keyword evidence="5 6" id="KW-0472">Membrane</keyword>
<reference evidence="7 8" key="1">
    <citation type="submission" date="2016-10" db="EMBL/GenBank/DDBJ databases">
        <authorList>
            <person name="de Groot N.N."/>
        </authorList>
    </citation>
    <scope>NUCLEOTIDE SEQUENCE [LARGE SCALE GENOMIC DNA]</scope>
    <source>
        <strain evidence="7 8">CGMCC 1.9159</strain>
    </source>
</reference>
<dbReference type="RefSeq" id="WP_093248491.1">
    <property type="nucleotide sequence ID" value="NZ_FNGP01000001.1"/>
</dbReference>
<evidence type="ECO:0000256" key="3">
    <source>
        <dbReference type="ARBA" id="ARBA00022692"/>
    </source>
</evidence>
<evidence type="ECO:0000256" key="4">
    <source>
        <dbReference type="ARBA" id="ARBA00022989"/>
    </source>
</evidence>
<name>A0A1G9HNS0_9ACTN</name>
<evidence type="ECO:0000256" key="1">
    <source>
        <dbReference type="ARBA" id="ARBA00004141"/>
    </source>
</evidence>
<feature type="transmembrane region" description="Helical" evidence="6">
    <location>
        <begin position="20"/>
        <end position="41"/>
    </location>
</feature>
<keyword evidence="3 6" id="KW-0812">Transmembrane</keyword>
<dbReference type="Gene3D" id="1.20.1260.100">
    <property type="entry name" value="TspO/MBR protein"/>
    <property type="match status" value="1"/>
</dbReference>
<dbReference type="FunFam" id="1.20.1260.100:FF:000001">
    <property type="entry name" value="translocator protein 2"/>
    <property type="match status" value="1"/>
</dbReference>
<gene>
    <name evidence="7" type="ORF">SAMN04488242_0412</name>
</gene>
<accession>A0A1G9HNS0</accession>
<evidence type="ECO:0000256" key="2">
    <source>
        <dbReference type="ARBA" id="ARBA00007524"/>
    </source>
</evidence>
<dbReference type="EMBL" id="FNGP01000001">
    <property type="protein sequence ID" value="SDL14163.1"/>
    <property type="molecule type" value="Genomic_DNA"/>
</dbReference>
<protein>
    <submittedName>
        <fullName evidence="7">TspO and MBR related proteins</fullName>
    </submittedName>
</protein>
<dbReference type="PIRSF" id="PIRSF005859">
    <property type="entry name" value="PBR"/>
    <property type="match status" value="1"/>
</dbReference>
<dbReference type="Pfam" id="PF03073">
    <property type="entry name" value="TspO_MBR"/>
    <property type="match status" value="1"/>
</dbReference>
<evidence type="ECO:0000313" key="8">
    <source>
        <dbReference type="Proteomes" id="UP000199475"/>
    </source>
</evidence>
<dbReference type="InterPro" id="IPR038330">
    <property type="entry name" value="TspO/MBR-related_sf"/>
</dbReference>
<comment type="subcellular location">
    <subcellularLocation>
        <location evidence="1">Membrane</location>
        <topology evidence="1">Multi-pass membrane protein</topology>
    </subcellularLocation>
</comment>
<dbReference type="PANTHER" id="PTHR10057:SF0">
    <property type="entry name" value="TRANSLOCATOR PROTEIN"/>
    <property type="match status" value="1"/>
</dbReference>
<organism evidence="7 8">
    <name type="scientific">Tessaracoccus oleiagri</name>
    <dbReference type="NCBI Taxonomy" id="686624"/>
    <lineage>
        <taxon>Bacteria</taxon>
        <taxon>Bacillati</taxon>
        <taxon>Actinomycetota</taxon>
        <taxon>Actinomycetes</taxon>
        <taxon>Propionibacteriales</taxon>
        <taxon>Propionibacteriaceae</taxon>
        <taxon>Tessaracoccus</taxon>
    </lineage>
</organism>
<dbReference type="CDD" id="cd15904">
    <property type="entry name" value="TSPO_MBR"/>
    <property type="match status" value="1"/>
</dbReference>
<dbReference type="Proteomes" id="UP000199475">
    <property type="component" value="Unassembled WGS sequence"/>
</dbReference>
<dbReference type="GO" id="GO:0016020">
    <property type="term" value="C:membrane"/>
    <property type="evidence" value="ECO:0007669"/>
    <property type="project" value="UniProtKB-SubCell"/>
</dbReference>